<feature type="non-terminal residue" evidence="1">
    <location>
        <position position="79"/>
    </location>
</feature>
<dbReference type="EMBL" id="RBRS01000369">
    <property type="protein sequence ID" value="RMR11491.1"/>
    <property type="molecule type" value="Genomic_DNA"/>
</dbReference>
<dbReference type="RefSeq" id="WP_199738615.1">
    <property type="nucleotide sequence ID" value="NZ_RBRS01000369.1"/>
</dbReference>
<proteinExistence type="predicted"/>
<comment type="caution">
    <text evidence="1">The sequence shown here is derived from an EMBL/GenBank/DDBJ whole genome shotgun (WGS) entry which is preliminary data.</text>
</comment>
<accession>A0A3M4S9A8</accession>
<evidence type="ECO:0000313" key="2">
    <source>
        <dbReference type="Proteomes" id="UP000271097"/>
    </source>
</evidence>
<protein>
    <submittedName>
        <fullName evidence="1">Uncharacterized protein</fullName>
    </submittedName>
</protein>
<evidence type="ECO:0000313" key="1">
    <source>
        <dbReference type="EMBL" id="RMR11491.1"/>
    </source>
</evidence>
<dbReference type="GO" id="GO:0106300">
    <property type="term" value="P:protein-DNA covalent cross-linking repair"/>
    <property type="evidence" value="ECO:0007669"/>
    <property type="project" value="InterPro"/>
</dbReference>
<dbReference type="AlphaFoldDB" id="A0A3M4S9A8"/>
<dbReference type="InterPro" id="IPR003738">
    <property type="entry name" value="SRAP"/>
</dbReference>
<reference evidence="1 2" key="1">
    <citation type="submission" date="2018-08" db="EMBL/GenBank/DDBJ databases">
        <title>Recombination of ecologically and evolutionarily significant loci maintains genetic cohesion in the Pseudomonas syringae species complex.</title>
        <authorList>
            <person name="Dillon M."/>
            <person name="Thakur S."/>
            <person name="Almeida R.N.D."/>
            <person name="Weir B.S."/>
            <person name="Guttman D.S."/>
        </authorList>
    </citation>
    <scope>NUCLEOTIDE SEQUENCE [LARGE SCALE GENOMIC DNA]</scope>
    <source>
        <strain evidence="1 2">ICMP 5931</strain>
    </source>
</reference>
<organism evidence="1 2">
    <name type="scientific">Pseudomonas amygdali pv. ulmi</name>
    <dbReference type="NCBI Taxonomy" id="251720"/>
    <lineage>
        <taxon>Bacteria</taxon>
        <taxon>Pseudomonadati</taxon>
        <taxon>Pseudomonadota</taxon>
        <taxon>Gammaproteobacteria</taxon>
        <taxon>Pseudomonadales</taxon>
        <taxon>Pseudomonadaceae</taxon>
        <taxon>Pseudomonas</taxon>
        <taxon>Pseudomonas amygdali</taxon>
    </lineage>
</organism>
<dbReference type="Proteomes" id="UP000271097">
    <property type="component" value="Unassembled WGS sequence"/>
</dbReference>
<dbReference type="SUPFAM" id="SSF143081">
    <property type="entry name" value="BB1717-like"/>
    <property type="match status" value="1"/>
</dbReference>
<name>A0A3M4S9A8_PSEA0</name>
<dbReference type="InterPro" id="IPR036590">
    <property type="entry name" value="SRAP-like"/>
</dbReference>
<dbReference type="Pfam" id="PF02586">
    <property type="entry name" value="SRAP"/>
    <property type="match status" value="1"/>
</dbReference>
<gene>
    <name evidence="1" type="ORF">ALP90_05060</name>
</gene>
<dbReference type="GO" id="GO:0003697">
    <property type="term" value="F:single-stranded DNA binding"/>
    <property type="evidence" value="ECO:0007669"/>
    <property type="project" value="InterPro"/>
</dbReference>
<dbReference type="Gene3D" id="3.90.1680.10">
    <property type="entry name" value="SOS response associated peptidase-like"/>
    <property type="match status" value="1"/>
</dbReference>
<sequence length="79" mass="8893">TIFSEFCGLPKDSKFAKRTYNARSETVAEKPSYRHAWRQAQHCIIPAVAIYEPDWRSGKAIATRIARADGELLGIAGLW</sequence>
<feature type="non-terminal residue" evidence="1">
    <location>
        <position position="1"/>
    </location>
</feature>